<proteinExistence type="predicted"/>
<reference evidence="3" key="1">
    <citation type="journal article" date="2020" name="Stud. Mycol.">
        <title>101 Dothideomycetes genomes: a test case for predicting lifestyles and emergence of pathogens.</title>
        <authorList>
            <person name="Haridas S."/>
            <person name="Albert R."/>
            <person name="Binder M."/>
            <person name="Bloem J."/>
            <person name="Labutti K."/>
            <person name="Salamov A."/>
            <person name="Andreopoulos B."/>
            <person name="Baker S."/>
            <person name="Barry K."/>
            <person name="Bills G."/>
            <person name="Bluhm B."/>
            <person name="Cannon C."/>
            <person name="Castanera R."/>
            <person name="Culley D."/>
            <person name="Daum C."/>
            <person name="Ezra D."/>
            <person name="Gonzalez J."/>
            <person name="Henrissat B."/>
            <person name="Kuo A."/>
            <person name="Liang C."/>
            <person name="Lipzen A."/>
            <person name="Lutzoni F."/>
            <person name="Magnuson J."/>
            <person name="Mondo S."/>
            <person name="Nolan M."/>
            <person name="Ohm R."/>
            <person name="Pangilinan J."/>
            <person name="Park H.-J."/>
            <person name="Ramirez L."/>
            <person name="Alfaro M."/>
            <person name="Sun H."/>
            <person name="Tritt A."/>
            <person name="Yoshinaga Y."/>
            <person name="Zwiers L.-H."/>
            <person name="Turgeon B."/>
            <person name="Goodwin S."/>
            <person name="Spatafora J."/>
            <person name="Crous P."/>
            <person name="Grigoriev I."/>
        </authorList>
    </citation>
    <scope>NUCLEOTIDE SEQUENCE</scope>
    <source>
        <strain evidence="3">CBS 125425</strain>
    </source>
</reference>
<feature type="signal peptide" evidence="1">
    <location>
        <begin position="1"/>
        <end position="23"/>
    </location>
</feature>
<feature type="domain" description="Ecp2 effector protein-like" evidence="2">
    <location>
        <begin position="30"/>
        <end position="137"/>
    </location>
</feature>
<dbReference type="Proteomes" id="UP000799444">
    <property type="component" value="Unassembled WGS sequence"/>
</dbReference>
<gene>
    <name evidence="3" type="ORF">EJ04DRAFT_482754</name>
</gene>
<accession>A0A9P4V7Z0</accession>
<comment type="caution">
    <text evidence="3">The sequence shown here is derived from an EMBL/GenBank/DDBJ whole genome shotgun (WGS) entry which is preliminary data.</text>
</comment>
<dbReference type="EMBL" id="ML996101">
    <property type="protein sequence ID" value="KAF2740071.1"/>
    <property type="molecule type" value="Genomic_DNA"/>
</dbReference>
<sequence length="198" mass="21630">MYALKPLLLCVSVVAAQLNYCTGDKSNVGHCTTLTFTDVTTTSPDPPTTAECNDTCRGVISDAGDWIVDFKGKPDGYRQNMLGYPCGFQMGRGPGEAKDYSFFMDNQDIIDILDEVNQRRYGPLHGGKVAAQGTVTCDGHTGTVSKAPIQIDCFPSKRLFENSSKWCFGKGLREIRITASAFTLIDYADIVLRPSVVH</sequence>
<evidence type="ECO:0000313" key="3">
    <source>
        <dbReference type="EMBL" id="KAF2740071.1"/>
    </source>
</evidence>
<keyword evidence="1" id="KW-0732">Signal</keyword>
<dbReference type="InterPro" id="IPR029226">
    <property type="entry name" value="Ecp2-like"/>
</dbReference>
<dbReference type="AlphaFoldDB" id="A0A9P4V7Z0"/>
<evidence type="ECO:0000259" key="2">
    <source>
        <dbReference type="Pfam" id="PF14856"/>
    </source>
</evidence>
<evidence type="ECO:0000313" key="4">
    <source>
        <dbReference type="Proteomes" id="UP000799444"/>
    </source>
</evidence>
<dbReference type="OrthoDB" id="73875at2759"/>
<keyword evidence="4" id="KW-1185">Reference proteome</keyword>
<protein>
    <recommendedName>
        <fullName evidence="2">Ecp2 effector protein-like domain-containing protein</fullName>
    </recommendedName>
</protein>
<dbReference type="Pfam" id="PF14856">
    <property type="entry name" value="Hce2"/>
    <property type="match status" value="1"/>
</dbReference>
<feature type="chain" id="PRO_5040283591" description="Ecp2 effector protein-like domain-containing protein" evidence="1">
    <location>
        <begin position="24"/>
        <end position="198"/>
    </location>
</feature>
<organism evidence="3 4">
    <name type="scientific">Polyplosphaeria fusca</name>
    <dbReference type="NCBI Taxonomy" id="682080"/>
    <lineage>
        <taxon>Eukaryota</taxon>
        <taxon>Fungi</taxon>
        <taxon>Dikarya</taxon>
        <taxon>Ascomycota</taxon>
        <taxon>Pezizomycotina</taxon>
        <taxon>Dothideomycetes</taxon>
        <taxon>Pleosporomycetidae</taxon>
        <taxon>Pleosporales</taxon>
        <taxon>Tetraplosphaeriaceae</taxon>
        <taxon>Polyplosphaeria</taxon>
    </lineage>
</organism>
<evidence type="ECO:0000256" key="1">
    <source>
        <dbReference type="SAM" id="SignalP"/>
    </source>
</evidence>
<name>A0A9P4V7Z0_9PLEO</name>